<feature type="region of interest" description="Disordered" evidence="6">
    <location>
        <begin position="434"/>
        <end position="453"/>
    </location>
</feature>
<dbReference type="PROSITE" id="PS50888">
    <property type="entry name" value="BHLH"/>
    <property type="match status" value="1"/>
</dbReference>
<dbReference type="SUPFAM" id="SSF47459">
    <property type="entry name" value="HLH, helix-loop-helix DNA-binding domain"/>
    <property type="match status" value="1"/>
</dbReference>
<evidence type="ECO:0000256" key="3">
    <source>
        <dbReference type="ARBA" id="ARBA00023015"/>
    </source>
</evidence>
<dbReference type="GO" id="GO:0003700">
    <property type="term" value="F:DNA-binding transcription factor activity"/>
    <property type="evidence" value="ECO:0007669"/>
    <property type="project" value="InterPro"/>
</dbReference>
<dbReference type="PANTHER" id="PTHR46807">
    <property type="entry name" value="TRANSCRIPTION FACTOR PIF3"/>
    <property type="match status" value="1"/>
</dbReference>
<feature type="region of interest" description="Disordered" evidence="6">
    <location>
        <begin position="50"/>
        <end position="77"/>
    </location>
</feature>
<sequence length="713" mass="76104">MPLSEVHQTVKGKLDTTQPRLTSFSSDLSHGTDHEFVELLWQNGQIVMQGQSSRARKSNISNGFPSNPTKTQNKDQKNMRCGGAESFMSDFSQANTPAGVVEDDEMVPWLNYPIEDSLQNDYCSGFMSEISGMNLGPLQNDLVPNNGYGLVGRDSDSTSKFVSRGGTESAQRVKGGALVPSPLQCQTSGSNVRPRDTEFVSFFGESNEMPFPVTGFSNSKSQKQEFMPAKPPPPSTSSASQPGSSTTTTGLMNFSHFSRPVALVKANLHSFGSSASLCSERLRSNDRASAITSNPMESSVIDSRGGLKCASGYQNELAKVDVNPSNKPTQKVGVSLEKSEAICGDDPAKKNKFPDQIMHQNSSFAASVALSRPENEKPLDPVVASSSVCSGNSGGGTSNEPKLGVKRKSWEADDSGYHSEDAEDESVGVKKPVTARGMSAKRSRAAEVHNLSERRRRDRINEKMRALQELIPNCNKVDKASMLDEAIEYLKTLQLQVQIMSMGSGLCMPPMMLPAGMQHMRGPHMAHFPSMGVGMGMGLGYGMGMLDMGISPGCPVIPMSPIHGPQFSCAPISGAQSLHGMPGSGIPMFGIPSQGGIPPMSMPRMPFSPLPGFPSPSTAISLPDISGPVVTKPQPSLSPNDQKDTNLQMTQKPSADGTLIQTSTKANTESFEQSFEQPPVEVPVKKTPEVSYAVDTDTTGVNGKASSGKTGFG</sequence>
<keyword evidence="5" id="KW-0539">Nucleus</keyword>
<accession>A0AAV9CWV9</accession>
<keyword evidence="9" id="KW-1185">Reference proteome</keyword>
<proteinExistence type="inferred from homology"/>
<evidence type="ECO:0000256" key="2">
    <source>
        <dbReference type="ARBA" id="ARBA00005510"/>
    </source>
</evidence>
<keyword evidence="4" id="KW-0804">Transcription</keyword>
<feature type="compositionally biased region" description="Polar residues" evidence="6">
    <location>
        <begin position="633"/>
        <end position="646"/>
    </location>
</feature>
<comment type="similarity">
    <text evidence="2">Belongs to the bHLH protein family.</text>
</comment>
<feature type="compositionally biased region" description="Polar residues" evidence="6">
    <location>
        <begin position="50"/>
        <end position="71"/>
    </location>
</feature>
<evidence type="ECO:0000256" key="6">
    <source>
        <dbReference type="SAM" id="MobiDB-lite"/>
    </source>
</evidence>
<evidence type="ECO:0000256" key="1">
    <source>
        <dbReference type="ARBA" id="ARBA00004123"/>
    </source>
</evidence>
<comment type="caution">
    <text evidence="8">The sequence shown here is derived from an EMBL/GenBank/DDBJ whole genome shotgun (WGS) entry which is preliminary data.</text>
</comment>
<evidence type="ECO:0000313" key="9">
    <source>
        <dbReference type="Proteomes" id="UP001180020"/>
    </source>
</evidence>
<evidence type="ECO:0000256" key="5">
    <source>
        <dbReference type="ARBA" id="ARBA00023242"/>
    </source>
</evidence>
<feature type="region of interest" description="Disordered" evidence="6">
    <location>
        <begin position="664"/>
        <end position="713"/>
    </location>
</feature>
<evidence type="ECO:0000256" key="4">
    <source>
        <dbReference type="ARBA" id="ARBA00023163"/>
    </source>
</evidence>
<feature type="compositionally biased region" description="Polar residues" evidence="6">
    <location>
        <begin position="664"/>
        <end position="676"/>
    </location>
</feature>
<dbReference type="AlphaFoldDB" id="A0AAV9CWV9"/>
<organism evidence="8 9">
    <name type="scientific">Acorus calamus</name>
    <name type="common">Sweet flag</name>
    <dbReference type="NCBI Taxonomy" id="4465"/>
    <lineage>
        <taxon>Eukaryota</taxon>
        <taxon>Viridiplantae</taxon>
        <taxon>Streptophyta</taxon>
        <taxon>Embryophyta</taxon>
        <taxon>Tracheophyta</taxon>
        <taxon>Spermatophyta</taxon>
        <taxon>Magnoliopsida</taxon>
        <taxon>Liliopsida</taxon>
        <taxon>Acoraceae</taxon>
        <taxon>Acorus</taxon>
    </lineage>
</organism>
<dbReference type="GO" id="GO:0005634">
    <property type="term" value="C:nucleus"/>
    <property type="evidence" value="ECO:0007669"/>
    <property type="project" value="UniProtKB-SubCell"/>
</dbReference>
<feature type="region of interest" description="Disordered" evidence="6">
    <location>
        <begin position="616"/>
        <end position="646"/>
    </location>
</feature>
<reference evidence="8" key="2">
    <citation type="submission" date="2023-06" db="EMBL/GenBank/DDBJ databases">
        <authorList>
            <person name="Ma L."/>
            <person name="Liu K.-W."/>
            <person name="Li Z."/>
            <person name="Hsiao Y.-Y."/>
            <person name="Qi Y."/>
            <person name="Fu T."/>
            <person name="Tang G."/>
            <person name="Zhang D."/>
            <person name="Sun W.-H."/>
            <person name="Liu D.-K."/>
            <person name="Li Y."/>
            <person name="Chen G.-Z."/>
            <person name="Liu X.-D."/>
            <person name="Liao X.-Y."/>
            <person name="Jiang Y.-T."/>
            <person name="Yu X."/>
            <person name="Hao Y."/>
            <person name="Huang J."/>
            <person name="Zhao X.-W."/>
            <person name="Ke S."/>
            <person name="Chen Y.-Y."/>
            <person name="Wu W.-L."/>
            <person name="Hsu J.-L."/>
            <person name="Lin Y.-F."/>
            <person name="Huang M.-D."/>
            <person name="Li C.-Y."/>
            <person name="Huang L."/>
            <person name="Wang Z.-W."/>
            <person name="Zhao X."/>
            <person name="Zhong W.-Y."/>
            <person name="Peng D.-H."/>
            <person name="Ahmad S."/>
            <person name="Lan S."/>
            <person name="Zhang J.-S."/>
            <person name="Tsai W.-C."/>
            <person name="Van De Peer Y."/>
            <person name="Liu Z.-J."/>
        </authorList>
    </citation>
    <scope>NUCLEOTIDE SEQUENCE</scope>
    <source>
        <strain evidence="8">CP</strain>
        <tissue evidence="8">Leaves</tissue>
    </source>
</reference>
<feature type="compositionally biased region" description="Low complexity" evidence="6">
    <location>
        <begin position="236"/>
        <end position="249"/>
    </location>
</feature>
<evidence type="ECO:0000259" key="7">
    <source>
        <dbReference type="PROSITE" id="PS50888"/>
    </source>
</evidence>
<protein>
    <submittedName>
        <fullName evidence="8">Transcription factor PIF3</fullName>
    </submittedName>
</protein>
<comment type="subcellular location">
    <subcellularLocation>
        <location evidence="1">Nucleus</location>
    </subcellularLocation>
</comment>
<dbReference type="Pfam" id="PF00010">
    <property type="entry name" value="HLH"/>
    <property type="match status" value="1"/>
</dbReference>
<dbReference type="GO" id="GO:0046983">
    <property type="term" value="F:protein dimerization activity"/>
    <property type="evidence" value="ECO:0007669"/>
    <property type="project" value="InterPro"/>
</dbReference>
<dbReference type="CDD" id="cd11445">
    <property type="entry name" value="bHLH_AtPIF_like"/>
    <property type="match status" value="1"/>
</dbReference>
<dbReference type="Proteomes" id="UP001180020">
    <property type="component" value="Unassembled WGS sequence"/>
</dbReference>
<dbReference type="InterPro" id="IPR011598">
    <property type="entry name" value="bHLH_dom"/>
</dbReference>
<evidence type="ECO:0000313" key="8">
    <source>
        <dbReference type="EMBL" id="KAK1293011.1"/>
    </source>
</evidence>
<dbReference type="PANTHER" id="PTHR46807:SF1">
    <property type="entry name" value="TRANSCRIPTION FACTOR PIF3"/>
    <property type="match status" value="1"/>
</dbReference>
<dbReference type="FunFam" id="4.10.280.10:FF:000004">
    <property type="entry name" value="Basic helix-loop-helix transcription factor"/>
    <property type="match status" value="1"/>
</dbReference>
<feature type="region of interest" description="Disordered" evidence="6">
    <location>
        <begin position="370"/>
        <end position="428"/>
    </location>
</feature>
<dbReference type="InterPro" id="IPR036638">
    <property type="entry name" value="HLH_DNA-bd_sf"/>
</dbReference>
<dbReference type="InterPro" id="IPR047265">
    <property type="entry name" value="PIF1-like_bHLH"/>
</dbReference>
<dbReference type="SMART" id="SM00353">
    <property type="entry name" value="HLH"/>
    <property type="match status" value="1"/>
</dbReference>
<gene>
    <name evidence="8" type="primary">PIF3</name>
    <name evidence="8" type="ORF">QJS10_CPB17g00838</name>
</gene>
<reference evidence="8" key="1">
    <citation type="journal article" date="2023" name="Nat. Commun.">
        <title>Diploid and tetraploid genomes of Acorus and the evolution of monocots.</title>
        <authorList>
            <person name="Ma L."/>
            <person name="Liu K.W."/>
            <person name="Li Z."/>
            <person name="Hsiao Y.Y."/>
            <person name="Qi Y."/>
            <person name="Fu T."/>
            <person name="Tang G.D."/>
            <person name="Zhang D."/>
            <person name="Sun W.H."/>
            <person name="Liu D.K."/>
            <person name="Li Y."/>
            <person name="Chen G.Z."/>
            <person name="Liu X.D."/>
            <person name="Liao X.Y."/>
            <person name="Jiang Y.T."/>
            <person name="Yu X."/>
            <person name="Hao Y."/>
            <person name="Huang J."/>
            <person name="Zhao X.W."/>
            <person name="Ke S."/>
            <person name="Chen Y.Y."/>
            <person name="Wu W.L."/>
            <person name="Hsu J.L."/>
            <person name="Lin Y.F."/>
            <person name="Huang M.D."/>
            <person name="Li C.Y."/>
            <person name="Huang L."/>
            <person name="Wang Z.W."/>
            <person name="Zhao X."/>
            <person name="Zhong W.Y."/>
            <person name="Peng D.H."/>
            <person name="Ahmad S."/>
            <person name="Lan S."/>
            <person name="Zhang J.S."/>
            <person name="Tsai W.C."/>
            <person name="Van de Peer Y."/>
            <person name="Liu Z.J."/>
        </authorList>
    </citation>
    <scope>NUCLEOTIDE SEQUENCE</scope>
    <source>
        <strain evidence="8">CP</strain>
    </source>
</reference>
<feature type="domain" description="BHLH" evidence="7">
    <location>
        <begin position="444"/>
        <end position="493"/>
    </location>
</feature>
<dbReference type="EMBL" id="JAUJYO010000017">
    <property type="protein sequence ID" value="KAK1293011.1"/>
    <property type="molecule type" value="Genomic_DNA"/>
</dbReference>
<feature type="region of interest" description="Disordered" evidence="6">
    <location>
        <begin position="213"/>
        <end position="251"/>
    </location>
</feature>
<dbReference type="InterPro" id="IPR044273">
    <property type="entry name" value="PIF3-like"/>
</dbReference>
<name>A0AAV9CWV9_ACOCL</name>
<keyword evidence="3" id="KW-0805">Transcription regulation</keyword>
<dbReference type="Gene3D" id="4.10.280.10">
    <property type="entry name" value="Helix-loop-helix DNA-binding domain"/>
    <property type="match status" value="1"/>
</dbReference>
<feature type="compositionally biased region" description="Polar residues" evidence="6">
    <location>
        <begin position="696"/>
        <end position="713"/>
    </location>
</feature>
<feature type="compositionally biased region" description="Basic and acidic residues" evidence="6">
    <location>
        <begin position="408"/>
        <end position="420"/>
    </location>
</feature>
<feature type="compositionally biased region" description="Basic and acidic residues" evidence="6">
    <location>
        <begin position="444"/>
        <end position="453"/>
    </location>
</feature>